<feature type="region of interest" description="Disordered" evidence="1">
    <location>
        <begin position="515"/>
        <end position="587"/>
    </location>
</feature>
<protein>
    <submittedName>
        <fullName evidence="2">Uncharacterized protein</fullName>
    </submittedName>
</protein>
<proteinExistence type="predicted"/>
<sequence length="587" mass="66648">MVWFLVLVKDPLNRTKPDHGSTISDACGSTEIDARCQRLPPNHHIRLFTKGITTLSRVSGTEHNQICRFLLGIIIDISLPNNMSSARLLRAVRGLLDFLYFAQYPCHSSETLVLLDEALNLFHDNKDIFIDLGIRNSFNLPKLHFTAHYAHMIRMYGTTDNYNTEYTERLHIDLAKDAYRSTNHKNEFGQMTTWLERREKISRHEKYIQWRLVENTTRPHHQPRPPEMTFRRTQTMTKHPTIKAVTLDKVANEYGATHFNECLARYVAKATLPVDTTVMARQLEDRAADIHIPFQRLPVFHKVKWLLDNVRGDGDPPVTVDSVHARPGRSGKFTSDSVAPRFDTVFVNDGTGGSLGIKGYRIAQVRIIFSIPPKAIPQLFPSTFQPPKHLAYVEWFSAFRVPDRDHGLHKVSRVVKNGERMASIIPISNIRCSAHLIPHFGSVAPREWTSANVLDECSSFYLSVLLSALISFVILATASPTPGAISKRSFERDSLDTNFRRDLLVESKKPKELESHISYDDADVPSTGGKKRKELESHISYDDADVPTTGGKKRKELESHISYDDADVPTTGGKKRDELESRIAYDN</sequence>
<feature type="compositionally biased region" description="Basic and acidic residues" evidence="1">
    <location>
        <begin position="574"/>
        <end position="587"/>
    </location>
</feature>
<dbReference type="GeneID" id="64706625"/>
<evidence type="ECO:0000256" key="1">
    <source>
        <dbReference type="SAM" id="MobiDB-lite"/>
    </source>
</evidence>
<dbReference type="AlphaFoldDB" id="A0A9P7ESG8"/>
<keyword evidence="3" id="KW-1185">Reference proteome</keyword>
<dbReference type="Proteomes" id="UP000823399">
    <property type="component" value="Unassembled WGS sequence"/>
</dbReference>
<accession>A0A9P7ESG8</accession>
<comment type="caution">
    <text evidence="2">The sequence shown here is derived from an EMBL/GenBank/DDBJ whole genome shotgun (WGS) entry which is preliminary data.</text>
</comment>
<evidence type="ECO:0000313" key="3">
    <source>
        <dbReference type="Proteomes" id="UP000823399"/>
    </source>
</evidence>
<name>A0A9P7ESG8_9AGAM</name>
<dbReference type="RefSeq" id="XP_041285470.1">
    <property type="nucleotide sequence ID" value="XM_041444366.1"/>
</dbReference>
<reference evidence="2" key="1">
    <citation type="journal article" date="2020" name="New Phytol.">
        <title>Comparative genomics reveals dynamic genome evolution in host specialist ectomycorrhizal fungi.</title>
        <authorList>
            <person name="Lofgren L.A."/>
            <person name="Nguyen N.H."/>
            <person name="Vilgalys R."/>
            <person name="Ruytinx J."/>
            <person name="Liao H.L."/>
            <person name="Branco S."/>
            <person name="Kuo A."/>
            <person name="LaButti K."/>
            <person name="Lipzen A."/>
            <person name="Andreopoulos W."/>
            <person name="Pangilinan J."/>
            <person name="Riley R."/>
            <person name="Hundley H."/>
            <person name="Na H."/>
            <person name="Barry K."/>
            <person name="Grigoriev I.V."/>
            <person name="Stajich J.E."/>
            <person name="Kennedy P.G."/>
        </authorList>
    </citation>
    <scope>NUCLEOTIDE SEQUENCE</scope>
    <source>
        <strain evidence="2">FC423</strain>
    </source>
</reference>
<organism evidence="2 3">
    <name type="scientific">Suillus discolor</name>
    <dbReference type="NCBI Taxonomy" id="1912936"/>
    <lineage>
        <taxon>Eukaryota</taxon>
        <taxon>Fungi</taxon>
        <taxon>Dikarya</taxon>
        <taxon>Basidiomycota</taxon>
        <taxon>Agaricomycotina</taxon>
        <taxon>Agaricomycetes</taxon>
        <taxon>Agaricomycetidae</taxon>
        <taxon>Boletales</taxon>
        <taxon>Suillineae</taxon>
        <taxon>Suillaceae</taxon>
        <taxon>Suillus</taxon>
    </lineage>
</organism>
<evidence type="ECO:0000313" key="2">
    <source>
        <dbReference type="EMBL" id="KAG2088161.1"/>
    </source>
</evidence>
<dbReference type="OrthoDB" id="2576233at2759"/>
<gene>
    <name evidence="2" type="ORF">F5147DRAFT_841329</name>
</gene>
<dbReference type="EMBL" id="JABBWM010000124">
    <property type="protein sequence ID" value="KAG2088161.1"/>
    <property type="molecule type" value="Genomic_DNA"/>
</dbReference>